<gene>
    <name evidence="3" type="ORF">AWB72_05098</name>
</gene>
<dbReference type="GO" id="GO:0003700">
    <property type="term" value="F:DNA-binding transcription factor activity"/>
    <property type="evidence" value="ECO:0007669"/>
    <property type="project" value="InterPro"/>
</dbReference>
<dbReference type="InterPro" id="IPR036390">
    <property type="entry name" value="WH_DNA-bd_sf"/>
</dbReference>
<accession>A0A658R410</accession>
<comment type="caution">
    <text evidence="3">The sequence shown here is derived from an EMBL/GenBank/DDBJ whole genome shotgun (WGS) entry which is preliminary data.</text>
</comment>
<organism evidence="3 4">
    <name type="scientific">Caballeronia concitans</name>
    <dbReference type="NCBI Taxonomy" id="1777133"/>
    <lineage>
        <taxon>Bacteria</taxon>
        <taxon>Pseudomonadati</taxon>
        <taxon>Pseudomonadota</taxon>
        <taxon>Betaproteobacteria</taxon>
        <taxon>Burkholderiales</taxon>
        <taxon>Burkholderiaceae</taxon>
        <taxon>Caballeronia</taxon>
    </lineage>
</organism>
<dbReference type="Pfam" id="PF12802">
    <property type="entry name" value="MarR_2"/>
    <property type="match status" value="1"/>
</dbReference>
<sequence length="170" mass="18869">MEVMQVSRHAPNSLDTASPDMSPSNDVYDFHDQIGHLLRRAYQRHVAIFQEAIPDSQLTAAQFVALSAVKESRGCSLNDIVKTTAIDQATIRGVVDRLKARNLVEVAPDSTDGRKLVVKPTHQGEALIDATVPFATQVTERTYGVLNPAERVALQYLLRKMLELDESETR</sequence>
<evidence type="ECO:0000259" key="2">
    <source>
        <dbReference type="PROSITE" id="PS50995"/>
    </source>
</evidence>
<dbReference type="AlphaFoldDB" id="A0A658R410"/>
<evidence type="ECO:0000256" key="1">
    <source>
        <dbReference type="SAM" id="MobiDB-lite"/>
    </source>
</evidence>
<feature type="domain" description="HTH marR-type" evidence="2">
    <location>
        <begin position="31"/>
        <end position="163"/>
    </location>
</feature>
<dbReference type="PROSITE" id="PS50995">
    <property type="entry name" value="HTH_MARR_2"/>
    <property type="match status" value="1"/>
</dbReference>
<dbReference type="InterPro" id="IPR000835">
    <property type="entry name" value="HTH_MarR-typ"/>
</dbReference>
<reference evidence="3 4" key="1">
    <citation type="submission" date="2016-01" db="EMBL/GenBank/DDBJ databases">
        <authorList>
            <person name="Peeters C."/>
        </authorList>
    </citation>
    <scope>NUCLEOTIDE SEQUENCE [LARGE SCALE GENOMIC DNA]</scope>
    <source>
        <strain evidence="3">LMG 29315</strain>
    </source>
</reference>
<dbReference type="PANTHER" id="PTHR33164">
    <property type="entry name" value="TRANSCRIPTIONAL REGULATOR, MARR FAMILY"/>
    <property type="match status" value="1"/>
</dbReference>
<dbReference type="InterPro" id="IPR036388">
    <property type="entry name" value="WH-like_DNA-bd_sf"/>
</dbReference>
<evidence type="ECO:0000313" key="4">
    <source>
        <dbReference type="Proteomes" id="UP000198263"/>
    </source>
</evidence>
<dbReference type="SMART" id="SM00347">
    <property type="entry name" value="HTH_MARR"/>
    <property type="match status" value="1"/>
</dbReference>
<name>A0A658R410_9BURK</name>
<evidence type="ECO:0000313" key="3">
    <source>
        <dbReference type="EMBL" id="SAL48820.1"/>
    </source>
</evidence>
<dbReference type="Gene3D" id="1.10.10.10">
    <property type="entry name" value="Winged helix-like DNA-binding domain superfamily/Winged helix DNA-binding domain"/>
    <property type="match status" value="1"/>
</dbReference>
<dbReference type="Proteomes" id="UP000198263">
    <property type="component" value="Unassembled WGS sequence"/>
</dbReference>
<dbReference type="GO" id="GO:0006950">
    <property type="term" value="P:response to stress"/>
    <property type="evidence" value="ECO:0007669"/>
    <property type="project" value="TreeGrafter"/>
</dbReference>
<dbReference type="PANTHER" id="PTHR33164:SF95">
    <property type="entry name" value="TRANSCRIPTIONAL REGULATOR"/>
    <property type="match status" value="1"/>
</dbReference>
<proteinExistence type="predicted"/>
<feature type="region of interest" description="Disordered" evidence="1">
    <location>
        <begin position="1"/>
        <end position="23"/>
    </location>
</feature>
<dbReference type="SUPFAM" id="SSF46785">
    <property type="entry name" value="Winged helix' DNA-binding domain"/>
    <property type="match status" value="1"/>
</dbReference>
<protein>
    <submittedName>
        <fullName evidence="3">MarR family transcriptional regulator</fullName>
    </submittedName>
</protein>
<feature type="compositionally biased region" description="Polar residues" evidence="1">
    <location>
        <begin position="13"/>
        <end position="23"/>
    </location>
</feature>
<keyword evidence="4" id="KW-1185">Reference proteome</keyword>
<dbReference type="InterPro" id="IPR039422">
    <property type="entry name" value="MarR/SlyA-like"/>
</dbReference>
<dbReference type="EMBL" id="FCNV02000016">
    <property type="protein sequence ID" value="SAL48820.1"/>
    <property type="molecule type" value="Genomic_DNA"/>
</dbReference>